<keyword evidence="7" id="KW-1185">Reference proteome</keyword>
<protein>
    <recommendedName>
        <fullName evidence="5">Asparagine synthetase domain-containing protein</fullName>
    </recommendedName>
</protein>
<dbReference type="Proteomes" id="UP001344447">
    <property type="component" value="Unassembled WGS sequence"/>
</dbReference>
<gene>
    <name evidence="6" type="ORF">RB653_004857</name>
</gene>
<dbReference type="InterPro" id="IPR029055">
    <property type="entry name" value="Ntn_hydrolases_N"/>
</dbReference>
<evidence type="ECO:0000256" key="3">
    <source>
        <dbReference type="ARBA" id="ARBA00022962"/>
    </source>
</evidence>
<dbReference type="PANTHER" id="PTHR45937">
    <property type="entry name" value="ASPARAGINE SYNTHETASE DOMAIN-CONTAINING PROTEIN 1"/>
    <property type="match status" value="1"/>
</dbReference>
<dbReference type="CDD" id="cd01991">
    <property type="entry name" value="Asn_synthase_B_C"/>
    <property type="match status" value="1"/>
</dbReference>
<keyword evidence="1" id="KW-0028">Amino-acid biosynthesis</keyword>
<dbReference type="GO" id="GO:0006529">
    <property type="term" value="P:asparagine biosynthetic process"/>
    <property type="evidence" value="ECO:0007669"/>
    <property type="project" value="UniProtKB-KW"/>
</dbReference>
<feature type="region of interest" description="Disordered" evidence="4">
    <location>
        <begin position="698"/>
        <end position="750"/>
    </location>
</feature>
<feature type="compositionally biased region" description="Basic and acidic residues" evidence="4">
    <location>
        <begin position="702"/>
        <end position="722"/>
    </location>
</feature>
<dbReference type="AlphaFoldDB" id="A0AAN7YYP3"/>
<evidence type="ECO:0000313" key="7">
    <source>
        <dbReference type="Proteomes" id="UP001344447"/>
    </source>
</evidence>
<organism evidence="6 7">
    <name type="scientific">Dictyostelium firmibasis</name>
    <dbReference type="NCBI Taxonomy" id="79012"/>
    <lineage>
        <taxon>Eukaryota</taxon>
        <taxon>Amoebozoa</taxon>
        <taxon>Evosea</taxon>
        <taxon>Eumycetozoa</taxon>
        <taxon>Dictyostelia</taxon>
        <taxon>Dictyosteliales</taxon>
        <taxon>Dictyosteliaceae</taxon>
        <taxon>Dictyostelium</taxon>
    </lineage>
</organism>
<accession>A0AAN7YYP3</accession>
<dbReference type="InterPro" id="IPR051857">
    <property type="entry name" value="Asn_synthetase_domain"/>
</dbReference>
<comment type="caution">
    <text evidence="6">The sequence shown here is derived from an EMBL/GenBank/DDBJ whole genome shotgun (WGS) entry which is preliminary data.</text>
</comment>
<proteinExistence type="predicted"/>
<evidence type="ECO:0000256" key="2">
    <source>
        <dbReference type="ARBA" id="ARBA00022888"/>
    </source>
</evidence>
<dbReference type="SUPFAM" id="SSF52402">
    <property type="entry name" value="Adenine nucleotide alpha hydrolases-like"/>
    <property type="match status" value="1"/>
</dbReference>
<dbReference type="Gene3D" id="3.60.20.10">
    <property type="entry name" value="Glutamine Phosphoribosylpyrophosphate, subunit 1, domain 1"/>
    <property type="match status" value="1"/>
</dbReference>
<keyword evidence="2" id="KW-0061">Asparagine biosynthesis</keyword>
<feature type="domain" description="Asparagine synthetase" evidence="5">
    <location>
        <begin position="397"/>
        <end position="440"/>
    </location>
</feature>
<evidence type="ECO:0000259" key="5">
    <source>
        <dbReference type="Pfam" id="PF00733"/>
    </source>
</evidence>
<dbReference type="InterPro" id="IPR014729">
    <property type="entry name" value="Rossmann-like_a/b/a_fold"/>
</dbReference>
<feature type="compositionally biased region" description="Low complexity" evidence="4">
    <location>
        <begin position="724"/>
        <end position="737"/>
    </location>
</feature>
<dbReference type="SUPFAM" id="SSF56235">
    <property type="entry name" value="N-terminal nucleophile aminohydrolases (Ntn hydrolases)"/>
    <property type="match status" value="1"/>
</dbReference>
<evidence type="ECO:0000256" key="1">
    <source>
        <dbReference type="ARBA" id="ARBA00022605"/>
    </source>
</evidence>
<dbReference type="InterPro" id="IPR001962">
    <property type="entry name" value="Asn_synthase"/>
</dbReference>
<sequence>MCGISVIISGIEILETKKQHNDRDNINDLKDIVSNKKIETPAIVIDNYETIKKDIESRLINRGPDSIKSKLIEIKCYQKDIEKEITITMDLISSVLGLRGPLTIQPLIDETNGNTLLWNGELFGGYDIGIHDNDTCLLLHLLSKIKEEEEDDDNDDDSRELIDIMLKIKGPFAFLYWQEKKRKLWFGRDVLGRRSLLVNNETIINGKPSLMITSMGSFPNGIDDSIKLPKWDEINTFGLFSIHFPKIIETNKIHFKIHPWDISSGVDNLNIGMISLDYDNDNDNEEESTTTLSSKITTTTATFETKEIKSINPFIKEMEEQNIDQLHFYPFGRREKLTIEEGEWSQQVFDEYVNGFYKAISDSINVRLNNLPIASLEIPDLIRPPFALEKPLPLVSRLGILFSGGLDSMVLAAMADKHMDTLEEPIHLINVAFGDDDSSFEEYDKVPDRKAAISGLKELQTIAPNRQWKLIKVNVGTKEMEWAKKIVYQLSYPAITIMDMTICLALWFAGRGEGIIHGEEEQQQQRYMTTCKVLLMGSGADEQLAGYFRHKSSFQRGSWPILQAELNKDFNRIWKRNLGRDDRVLSSNRREPRFPYLDESLISYLNGIELPYICDLSLAQGIGDKRILREVGRKLGLTESTRLIKKAIQFGSRSSKQLNKNVPARITQKCGKDVFSFTAPIYDPLQDPGYEALQKQKLKQKMSLEKKQQKNKQKSEKIEKKINFKTQQQQQQQQQNNDENKQQSKGVENY</sequence>
<evidence type="ECO:0000256" key="4">
    <source>
        <dbReference type="SAM" id="MobiDB-lite"/>
    </source>
</evidence>
<reference evidence="6 7" key="1">
    <citation type="submission" date="2023-11" db="EMBL/GenBank/DDBJ databases">
        <title>Dfirmibasis_genome.</title>
        <authorList>
            <person name="Edelbroek B."/>
            <person name="Kjellin J."/>
            <person name="Jerlstrom-Hultqvist J."/>
            <person name="Soderbom F."/>
        </authorList>
    </citation>
    <scope>NUCLEOTIDE SEQUENCE [LARGE SCALE GENOMIC DNA]</scope>
    <source>
        <strain evidence="6 7">TNS-C-14</strain>
    </source>
</reference>
<name>A0AAN7YYP3_9MYCE</name>
<dbReference type="PANTHER" id="PTHR45937:SF1">
    <property type="entry name" value="ASPARAGINE SYNTHETASE DOMAIN-CONTAINING PROTEIN 1"/>
    <property type="match status" value="1"/>
</dbReference>
<evidence type="ECO:0000313" key="6">
    <source>
        <dbReference type="EMBL" id="KAK5583266.1"/>
    </source>
</evidence>
<dbReference type="Pfam" id="PF00733">
    <property type="entry name" value="Asn_synthase"/>
    <property type="match status" value="1"/>
</dbReference>
<keyword evidence="3" id="KW-0315">Glutamine amidotransferase</keyword>
<dbReference type="EMBL" id="JAVFKY010000001">
    <property type="protein sequence ID" value="KAK5583266.1"/>
    <property type="molecule type" value="Genomic_DNA"/>
</dbReference>
<dbReference type="Gene3D" id="3.40.50.620">
    <property type="entry name" value="HUPs"/>
    <property type="match status" value="1"/>
</dbReference>
<dbReference type="GO" id="GO:0004066">
    <property type="term" value="F:asparagine synthase (glutamine-hydrolyzing) activity"/>
    <property type="evidence" value="ECO:0007669"/>
    <property type="project" value="InterPro"/>
</dbReference>